<dbReference type="Gene3D" id="3.40.50.1820">
    <property type="entry name" value="alpha/beta hydrolase"/>
    <property type="match status" value="1"/>
</dbReference>
<keyword evidence="3" id="KW-0732">Signal</keyword>
<evidence type="ECO:0000256" key="2">
    <source>
        <dbReference type="PIRSR" id="PIRSR016521-1"/>
    </source>
</evidence>
<dbReference type="EMBL" id="QQBH01000011">
    <property type="protein sequence ID" value="RDD87722.1"/>
    <property type="molecule type" value="Genomic_DNA"/>
</dbReference>
<evidence type="ECO:0000256" key="3">
    <source>
        <dbReference type="SAM" id="SignalP"/>
    </source>
</evidence>
<feature type="signal peptide" evidence="3">
    <location>
        <begin position="1"/>
        <end position="27"/>
    </location>
</feature>
<dbReference type="GO" id="GO:0006631">
    <property type="term" value="P:fatty acid metabolic process"/>
    <property type="evidence" value="ECO:0007669"/>
    <property type="project" value="TreeGrafter"/>
</dbReference>
<dbReference type="PIRSF" id="PIRSF016521">
    <property type="entry name" value="Acyl-CoA_hydro"/>
    <property type="match status" value="1"/>
</dbReference>
<gene>
    <name evidence="6" type="ORF">DVZ84_18115</name>
</gene>
<dbReference type="SUPFAM" id="SSF53474">
    <property type="entry name" value="alpha/beta-Hydrolases"/>
    <property type="match status" value="1"/>
</dbReference>
<dbReference type="InterPro" id="IPR042490">
    <property type="entry name" value="Thio_Ohase/BAAT_N"/>
</dbReference>
<protein>
    <submittedName>
        <fullName evidence="6">Palmitoyl-CoA hydrolase</fullName>
    </submittedName>
</protein>
<dbReference type="GO" id="GO:0006637">
    <property type="term" value="P:acyl-CoA metabolic process"/>
    <property type="evidence" value="ECO:0007669"/>
    <property type="project" value="InterPro"/>
</dbReference>
<evidence type="ECO:0000313" key="7">
    <source>
        <dbReference type="Proteomes" id="UP000253742"/>
    </source>
</evidence>
<dbReference type="InterPro" id="IPR016662">
    <property type="entry name" value="Acyl-CoA_thioEstase_long-chain"/>
</dbReference>
<organism evidence="6 7">
    <name type="scientific">Streptomyces parvulus</name>
    <dbReference type="NCBI Taxonomy" id="146923"/>
    <lineage>
        <taxon>Bacteria</taxon>
        <taxon>Bacillati</taxon>
        <taxon>Actinomycetota</taxon>
        <taxon>Actinomycetes</taxon>
        <taxon>Kitasatosporales</taxon>
        <taxon>Streptomycetaceae</taxon>
        <taxon>Streptomyces</taxon>
    </lineage>
</organism>
<comment type="similarity">
    <text evidence="1">Belongs to the C/M/P thioester hydrolase family.</text>
</comment>
<feature type="domain" description="BAAT/Acyl-CoA thioester hydrolase C-terminal" evidence="5">
    <location>
        <begin position="326"/>
        <end position="423"/>
    </location>
</feature>
<feature type="domain" description="Acyl-CoA thioester hydrolase/bile acid-CoA amino acid N-acetyltransferase" evidence="4">
    <location>
        <begin position="52"/>
        <end position="175"/>
    </location>
</feature>
<sequence length="426" mass="45361">MGTGAKRKNRVFGVVCVALLTLLPTTACISDAEPEPSAHARIDVDRPTALADEPLHIRVGGLRPGEEVTVTSRAVDRDGLSWSAQGRFTADDEGAVDLTRHRPASGTYDRADAMGLFWSMRPRTGEADENWFAPRSPLRAASYDVRIAVRAGQREIAHRTVTRRTRAEGVRHRTLTVADGGLDGALFLPRDGAPRAAPVLLFGGSEGGRGLDLEAALLASRGHPALSLCYFGCAGRPAQLRGIELEYFARAARLLTDLPGAAPDRLAVMGGSRGSEAAQLLAQYHPGLVRDAVAVAPGTRTYWPEAGSDAEKASWTRDGKPVLLEEIPLGHVRGTVLAVAGRKDRLWLAAPAAESIARRTNAAGVRHRALIYAEAGHGVAGAPYRASGKYIHDPSANRWTDLGGTQAADARAKADSWPRILELLGG</sequence>
<evidence type="ECO:0000259" key="5">
    <source>
        <dbReference type="Pfam" id="PF08840"/>
    </source>
</evidence>
<dbReference type="AlphaFoldDB" id="A0A369V3Z6"/>
<feature type="chain" id="PRO_5038632484" evidence="3">
    <location>
        <begin position="28"/>
        <end position="426"/>
    </location>
</feature>
<dbReference type="InterPro" id="IPR029058">
    <property type="entry name" value="AB_hydrolase_fold"/>
</dbReference>
<dbReference type="PANTHER" id="PTHR10824:SF36">
    <property type="entry name" value="ACYL-COA THIOESTERASE 17-RELATED"/>
    <property type="match status" value="1"/>
</dbReference>
<name>A0A369V3Z6_9ACTN</name>
<dbReference type="PANTHER" id="PTHR10824">
    <property type="entry name" value="ACYL-COENZYME A THIOESTERASE-RELATED"/>
    <property type="match status" value="1"/>
</dbReference>
<dbReference type="InterPro" id="IPR006862">
    <property type="entry name" value="Thio_Ohase/aa_AcTrfase"/>
</dbReference>
<feature type="active site" description="Charge relay system" evidence="2">
    <location>
        <position position="344"/>
    </location>
</feature>
<keyword evidence="6" id="KW-0378">Hydrolase</keyword>
<dbReference type="Proteomes" id="UP000253742">
    <property type="component" value="Unassembled WGS sequence"/>
</dbReference>
<comment type="caution">
    <text evidence="6">The sequence shown here is derived from an EMBL/GenBank/DDBJ whole genome shotgun (WGS) entry which is preliminary data.</text>
</comment>
<dbReference type="InterPro" id="IPR014940">
    <property type="entry name" value="BAAT_C"/>
</dbReference>
<dbReference type="Gene3D" id="2.60.40.2240">
    <property type="entry name" value="Acyl-CoA thioester hydrolase/BAAT N-terminal domain"/>
    <property type="match status" value="1"/>
</dbReference>
<dbReference type="Pfam" id="PF08840">
    <property type="entry name" value="BAAT_C"/>
    <property type="match status" value="1"/>
</dbReference>
<dbReference type="Pfam" id="PF04775">
    <property type="entry name" value="Bile_Hydr_Trans"/>
    <property type="match status" value="1"/>
</dbReference>
<reference evidence="6 7" key="1">
    <citation type="submission" date="2018-07" db="EMBL/GenBank/DDBJ databases">
        <title>Genome guided investigation of antibiotics producing actinomycetales strain isolated from a Macau mangrove ecosystem.</title>
        <authorList>
            <person name="Hu D."/>
        </authorList>
    </citation>
    <scope>NUCLEOTIDE SEQUENCE [LARGE SCALE GENOMIC DNA]</scope>
    <source>
        <strain evidence="6 7">2297</strain>
    </source>
</reference>
<feature type="active site" description="Charge relay system" evidence="2">
    <location>
        <position position="272"/>
    </location>
</feature>
<evidence type="ECO:0000313" key="6">
    <source>
        <dbReference type="EMBL" id="RDD87722.1"/>
    </source>
</evidence>
<proteinExistence type="inferred from homology"/>
<evidence type="ECO:0000256" key="1">
    <source>
        <dbReference type="ARBA" id="ARBA00006538"/>
    </source>
</evidence>
<feature type="active site" description="Charge relay system" evidence="2">
    <location>
        <position position="377"/>
    </location>
</feature>
<dbReference type="OrthoDB" id="4819815at2"/>
<accession>A0A369V3Z6</accession>
<dbReference type="GO" id="GO:0047617">
    <property type="term" value="F:fatty acyl-CoA hydrolase activity"/>
    <property type="evidence" value="ECO:0007669"/>
    <property type="project" value="TreeGrafter"/>
</dbReference>
<evidence type="ECO:0000259" key="4">
    <source>
        <dbReference type="Pfam" id="PF04775"/>
    </source>
</evidence>